<dbReference type="InterPro" id="IPR051103">
    <property type="entry name" value="Plant_metabolite_P450s"/>
</dbReference>
<dbReference type="OrthoDB" id="1055148at2759"/>
<evidence type="ECO:0000256" key="3">
    <source>
        <dbReference type="ARBA" id="ARBA00022723"/>
    </source>
</evidence>
<keyword evidence="7" id="KW-1185">Reference proteome</keyword>
<evidence type="ECO:0000313" key="7">
    <source>
        <dbReference type="Proteomes" id="UP000652761"/>
    </source>
</evidence>
<gene>
    <name evidence="6" type="ORF">Taro_054225</name>
</gene>
<dbReference type="PRINTS" id="PR00463">
    <property type="entry name" value="EP450I"/>
</dbReference>
<reference evidence="6" key="1">
    <citation type="submission" date="2017-07" db="EMBL/GenBank/DDBJ databases">
        <title>Taro Niue Genome Assembly and Annotation.</title>
        <authorList>
            <person name="Atibalentja N."/>
            <person name="Keating K."/>
            <person name="Fields C.J."/>
        </authorList>
    </citation>
    <scope>NUCLEOTIDE SEQUENCE</scope>
    <source>
        <strain evidence="6">Niue_2</strain>
        <tissue evidence="6">Leaf</tissue>
    </source>
</reference>
<proteinExistence type="predicted"/>
<keyword evidence="4" id="KW-1133">Transmembrane helix</keyword>
<keyword evidence="3" id="KW-0479">Metal-binding</keyword>
<dbReference type="PANTHER" id="PTHR24298:SF800">
    <property type="entry name" value="CYTOCHROME P450 89A2-RELATED"/>
    <property type="match status" value="1"/>
</dbReference>
<dbReference type="InterPro" id="IPR002401">
    <property type="entry name" value="Cyt_P450_E_grp-I"/>
</dbReference>
<dbReference type="EMBL" id="NMUH01010700">
    <property type="protein sequence ID" value="MQM21191.1"/>
    <property type="molecule type" value="Genomic_DNA"/>
</dbReference>
<keyword evidence="5" id="KW-0472">Membrane</keyword>
<dbReference type="PANTHER" id="PTHR24298">
    <property type="entry name" value="FLAVONOID 3'-MONOOXYGENASE-RELATED"/>
    <property type="match status" value="1"/>
</dbReference>
<dbReference type="InterPro" id="IPR001128">
    <property type="entry name" value="Cyt_P450"/>
</dbReference>
<comment type="caution">
    <text evidence="6">The sequence shown here is derived from an EMBL/GenBank/DDBJ whole genome shotgun (WGS) entry which is preliminary data.</text>
</comment>
<evidence type="ECO:0008006" key="8">
    <source>
        <dbReference type="Google" id="ProtNLM"/>
    </source>
</evidence>
<keyword evidence="2" id="KW-0812">Transmembrane</keyword>
<dbReference type="GO" id="GO:0020037">
    <property type="term" value="F:heme binding"/>
    <property type="evidence" value="ECO:0007669"/>
    <property type="project" value="InterPro"/>
</dbReference>
<dbReference type="PRINTS" id="PR00385">
    <property type="entry name" value="P450"/>
</dbReference>
<name>A0A843XPY5_COLES</name>
<organism evidence="6 7">
    <name type="scientific">Colocasia esculenta</name>
    <name type="common">Wild taro</name>
    <name type="synonym">Arum esculentum</name>
    <dbReference type="NCBI Taxonomy" id="4460"/>
    <lineage>
        <taxon>Eukaryota</taxon>
        <taxon>Viridiplantae</taxon>
        <taxon>Streptophyta</taxon>
        <taxon>Embryophyta</taxon>
        <taxon>Tracheophyta</taxon>
        <taxon>Spermatophyta</taxon>
        <taxon>Magnoliopsida</taxon>
        <taxon>Liliopsida</taxon>
        <taxon>Araceae</taxon>
        <taxon>Aroideae</taxon>
        <taxon>Colocasieae</taxon>
        <taxon>Colocasia</taxon>
    </lineage>
</organism>
<dbReference type="Pfam" id="PF00067">
    <property type="entry name" value="p450"/>
    <property type="match status" value="1"/>
</dbReference>
<dbReference type="SUPFAM" id="SSF48264">
    <property type="entry name" value="Cytochrome P450"/>
    <property type="match status" value="1"/>
</dbReference>
<accession>A0A843XPY5</accession>
<evidence type="ECO:0000256" key="1">
    <source>
        <dbReference type="ARBA" id="ARBA00004167"/>
    </source>
</evidence>
<evidence type="ECO:0000313" key="6">
    <source>
        <dbReference type="EMBL" id="MQM21191.1"/>
    </source>
</evidence>
<comment type="subcellular location">
    <subcellularLocation>
        <location evidence="1">Membrane</location>
        <topology evidence="1">Single-pass membrane protein</topology>
    </subcellularLocation>
</comment>
<sequence>VHIPNSFHFSYVDSLLDLELPEENNRKLDEEEITSLCSEFLNAGTDTTSTALQWIMANVVKHQDVQGRIVDEINGVLGEGDQEIREEDLHKFTNLKAVVMEGLRRHPPVHFVLSHAVTEEFSLDGYVIPKDATINFAVADINWDTKTWEKPMEFRPERFLPGG</sequence>
<dbReference type="AlphaFoldDB" id="A0A843XPY5"/>
<evidence type="ECO:0000256" key="2">
    <source>
        <dbReference type="ARBA" id="ARBA00022692"/>
    </source>
</evidence>
<protein>
    <recommendedName>
        <fullName evidence="8">Cytochrome P450</fullName>
    </recommendedName>
</protein>
<dbReference type="Gene3D" id="1.10.630.10">
    <property type="entry name" value="Cytochrome P450"/>
    <property type="match status" value="1"/>
</dbReference>
<dbReference type="GO" id="GO:0005506">
    <property type="term" value="F:iron ion binding"/>
    <property type="evidence" value="ECO:0007669"/>
    <property type="project" value="InterPro"/>
</dbReference>
<evidence type="ECO:0000256" key="4">
    <source>
        <dbReference type="ARBA" id="ARBA00022989"/>
    </source>
</evidence>
<dbReference type="InterPro" id="IPR036396">
    <property type="entry name" value="Cyt_P450_sf"/>
</dbReference>
<evidence type="ECO:0000256" key="5">
    <source>
        <dbReference type="ARBA" id="ARBA00023136"/>
    </source>
</evidence>
<feature type="non-terminal residue" evidence="6">
    <location>
        <position position="1"/>
    </location>
</feature>
<dbReference type="GO" id="GO:0016020">
    <property type="term" value="C:membrane"/>
    <property type="evidence" value="ECO:0007669"/>
    <property type="project" value="UniProtKB-SubCell"/>
</dbReference>
<dbReference type="GO" id="GO:0016709">
    <property type="term" value="F:oxidoreductase activity, acting on paired donors, with incorporation or reduction of molecular oxygen, NAD(P)H as one donor, and incorporation of one atom of oxygen"/>
    <property type="evidence" value="ECO:0007669"/>
    <property type="project" value="TreeGrafter"/>
</dbReference>
<dbReference type="Proteomes" id="UP000652761">
    <property type="component" value="Unassembled WGS sequence"/>
</dbReference>